<comment type="catalytic activity">
    <reaction evidence="1">
        <text>Hydrolysis of terminal non-reducing beta-D-galactose residues in beta-D-galactosides.</text>
        <dbReference type="EC" id="3.2.1.23"/>
    </reaction>
</comment>
<evidence type="ECO:0000256" key="1">
    <source>
        <dbReference type="ARBA" id="ARBA00001412"/>
    </source>
</evidence>
<dbReference type="PANTHER" id="PTHR36447">
    <property type="entry name" value="BETA-GALACTOSIDASE GANA"/>
    <property type="match status" value="1"/>
</dbReference>
<dbReference type="OrthoDB" id="9800974at2"/>
<dbReference type="AlphaFoldDB" id="A0A2T0VE23"/>
<dbReference type="PANTHER" id="PTHR36447:SF2">
    <property type="entry name" value="BETA-GALACTOSIDASE YESZ"/>
    <property type="match status" value="1"/>
</dbReference>
<keyword evidence="6" id="KW-0862">Zinc</keyword>
<keyword evidence="11" id="KW-1185">Reference proteome</keyword>
<evidence type="ECO:0000313" key="10">
    <source>
        <dbReference type="EMBL" id="PRY68400.1"/>
    </source>
</evidence>
<reference evidence="10 11" key="1">
    <citation type="submission" date="2018-03" db="EMBL/GenBank/DDBJ databases">
        <title>Genomic Encyclopedia of Type Strains, Phase III (KMG-III): the genomes of soil and plant-associated and newly described type strains.</title>
        <authorList>
            <person name="Whitman W."/>
        </authorList>
    </citation>
    <scope>NUCLEOTIDE SEQUENCE [LARGE SCALE GENOMIC DNA]</scope>
    <source>
        <strain evidence="10 11">CGMCC 1.12484</strain>
    </source>
</reference>
<feature type="domain" description="Glycoside hydrolase family 42 N-terminal" evidence="8">
    <location>
        <begin position="15"/>
        <end position="394"/>
    </location>
</feature>
<organism evidence="10 11">
    <name type="scientific">Glaciihabitans tibetensis</name>
    <dbReference type="NCBI Taxonomy" id="1266600"/>
    <lineage>
        <taxon>Bacteria</taxon>
        <taxon>Bacillati</taxon>
        <taxon>Actinomycetota</taxon>
        <taxon>Actinomycetes</taxon>
        <taxon>Micrococcales</taxon>
        <taxon>Microbacteriaceae</taxon>
        <taxon>Glaciihabitans</taxon>
    </lineage>
</organism>
<dbReference type="CDD" id="cd03143">
    <property type="entry name" value="A4_beta-galactosidase_middle_domain"/>
    <property type="match status" value="1"/>
</dbReference>
<name>A0A2T0VE23_9MICO</name>
<dbReference type="InterPro" id="IPR017853">
    <property type="entry name" value="GH"/>
</dbReference>
<evidence type="ECO:0000256" key="5">
    <source>
        <dbReference type="ARBA" id="ARBA00022801"/>
    </source>
</evidence>
<dbReference type="EC" id="3.2.1.23" evidence="3"/>
<dbReference type="Proteomes" id="UP000237983">
    <property type="component" value="Unassembled WGS sequence"/>
</dbReference>
<evidence type="ECO:0000256" key="2">
    <source>
        <dbReference type="ARBA" id="ARBA00005940"/>
    </source>
</evidence>
<dbReference type="Pfam" id="PF02449">
    <property type="entry name" value="Glyco_hydro_42"/>
    <property type="match status" value="1"/>
</dbReference>
<dbReference type="InterPro" id="IPR003476">
    <property type="entry name" value="Glyco_hydro_42"/>
</dbReference>
<dbReference type="InterPro" id="IPR013529">
    <property type="entry name" value="Glyco_hydro_42_N"/>
</dbReference>
<dbReference type="InterPro" id="IPR013738">
    <property type="entry name" value="Beta_galactosidase_Trimer"/>
</dbReference>
<dbReference type="GO" id="GO:0009341">
    <property type="term" value="C:beta-galactosidase complex"/>
    <property type="evidence" value="ECO:0007669"/>
    <property type="project" value="InterPro"/>
</dbReference>
<gene>
    <name evidence="10" type="ORF">B0I08_104102</name>
</gene>
<evidence type="ECO:0000256" key="7">
    <source>
        <dbReference type="ARBA" id="ARBA00023295"/>
    </source>
</evidence>
<sequence>MNAPAPQRVHFGAAYYLEYQRTPNLDADLDLMVKAGFDLIRVGESVWSTWEPEDGVFDLEWLQPVLDGAHARGIHVILGTPTYAVPMWLARKYPEIAGERKSGQRIGWGTRQEVNFSHPTFRFHAERVIRKVVQRYADHPAVIGFQVDNEPGNELFHNHDVFQRFVDELRQQYGTVERINAEWGLTYWSHRLSTWADLWTPDNNSQPQYDLAWRRFQARLTTELITWQTEVVRELAHPNQFITTCISYDRPALRDDSLSAVLDVTSGNPYYRMQHHLAVPDTADLDVEQSWYTTGTWALYRTADRMWSSKQAPFLVTETGASSIWGSSLNEPPYRGQLRQAAWALVSRGAQAIEYWHWNTLPFGAETYWGGVLPHTNEPGRIYSEISVIGEEFSRAGEDVTQLVPEADLGILYSTDSKWAMAFQPPLGLSTPDPRSYERIVDGWYRAAFDARLQTRVMQPRHLFARTPRDIATELPVLVVPGFYIATDEQLVWLRDYAAAGGHLVLGIRSGVADTEARPRTDAQPAHLSQAAGVTYDEFSNADTVPVRGSNGLDIPDGSSARLWVDALRVEEGTQVLAKYDHPHFGASPAVTTRSHGDGRITVVGTQPDPTFGSAILRWAVPNALSDAWLPEHGTWGSVTVTGAARPTDQGPARSRRPVRYVHNYSWHPTTLVIPVDCEDLLAEREVAGDRIVLRAGSTLELKAWDVRVLREIPSEHV</sequence>
<evidence type="ECO:0000259" key="8">
    <source>
        <dbReference type="Pfam" id="PF02449"/>
    </source>
</evidence>
<dbReference type="GO" id="GO:0005975">
    <property type="term" value="P:carbohydrate metabolic process"/>
    <property type="evidence" value="ECO:0007669"/>
    <property type="project" value="InterPro"/>
</dbReference>
<dbReference type="Gene3D" id="3.20.20.80">
    <property type="entry name" value="Glycosidases"/>
    <property type="match status" value="1"/>
</dbReference>
<evidence type="ECO:0000256" key="6">
    <source>
        <dbReference type="ARBA" id="ARBA00022833"/>
    </source>
</evidence>
<evidence type="ECO:0000256" key="4">
    <source>
        <dbReference type="ARBA" id="ARBA00022723"/>
    </source>
</evidence>
<evidence type="ECO:0000259" key="9">
    <source>
        <dbReference type="Pfam" id="PF08532"/>
    </source>
</evidence>
<keyword evidence="7" id="KW-0326">Glycosidase</keyword>
<keyword evidence="5" id="KW-0378">Hydrolase</keyword>
<comment type="similarity">
    <text evidence="2">Belongs to the glycosyl hydrolase 42 family.</text>
</comment>
<dbReference type="EMBL" id="PVTL01000004">
    <property type="protein sequence ID" value="PRY68400.1"/>
    <property type="molecule type" value="Genomic_DNA"/>
</dbReference>
<dbReference type="GO" id="GO:0004565">
    <property type="term" value="F:beta-galactosidase activity"/>
    <property type="evidence" value="ECO:0007669"/>
    <property type="project" value="UniProtKB-EC"/>
</dbReference>
<comment type="caution">
    <text evidence="10">The sequence shown here is derived from an EMBL/GenBank/DDBJ whole genome shotgun (WGS) entry which is preliminary data.</text>
</comment>
<dbReference type="RefSeq" id="WP_106211834.1">
    <property type="nucleotide sequence ID" value="NZ_PVTL01000004.1"/>
</dbReference>
<evidence type="ECO:0000256" key="3">
    <source>
        <dbReference type="ARBA" id="ARBA00012756"/>
    </source>
</evidence>
<keyword evidence="4" id="KW-0479">Metal-binding</keyword>
<dbReference type="Pfam" id="PF08532">
    <property type="entry name" value="Glyco_hydro_42M"/>
    <property type="match status" value="1"/>
</dbReference>
<accession>A0A2T0VE23</accession>
<dbReference type="SUPFAM" id="SSF51445">
    <property type="entry name" value="(Trans)glycosidases"/>
    <property type="match status" value="1"/>
</dbReference>
<dbReference type="GO" id="GO:0046872">
    <property type="term" value="F:metal ion binding"/>
    <property type="evidence" value="ECO:0007669"/>
    <property type="project" value="UniProtKB-KW"/>
</dbReference>
<evidence type="ECO:0000313" key="11">
    <source>
        <dbReference type="Proteomes" id="UP000237983"/>
    </source>
</evidence>
<protein>
    <recommendedName>
        <fullName evidence="3">beta-galactosidase</fullName>
        <ecNumber evidence="3">3.2.1.23</ecNumber>
    </recommendedName>
</protein>
<proteinExistence type="inferred from homology"/>
<feature type="domain" description="Beta-galactosidase trimerisation" evidence="9">
    <location>
        <begin position="407"/>
        <end position="618"/>
    </location>
</feature>
<dbReference type="Gene3D" id="3.40.50.880">
    <property type="match status" value="1"/>
</dbReference>
<dbReference type="InterPro" id="IPR029062">
    <property type="entry name" value="Class_I_gatase-like"/>
</dbReference>
<dbReference type="SUPFAM" id="SSF52317">
    <property type="entry name" value="Class I glutamine amidotransferase-like"/>
    <property type="match status" value="1"/>
</dbReference>